<comment type="similarity">
    <text evidence="2 8">Belongs to the PHP hydrolase family. HisK subfamily.</text>
</comment>
<dbReference type="NCBIfam" id="TIGR01856">
    <property type="entry name" value="hisJ_fam"/>
    <property type="match status" value="1"/>
</dbReference>
<dbReference type="OrthoDB" id="9775255at2"/>
<gene>
    <name evidence="10" type="ORF">B5E75_11965</name>
</gene>
<evidence type="ECO:0000259" key="9">
    <source>
        <dbReference type="Pfam" id="PF02811"/>
    </source>
</evidence>
<evidence type="ECO:0000256" key="2">
    <source>
        <dbReference type="ARBA" id="ARBA00009152"/>
    </source>
</evidence>
<comment type="pathway">
    <text evidence="1 8">Amino-acid biosynthesis; L-histidine biosynthesis; L-histidine from 5-phospho-alpha-D-ribose 1-diphosphate: step 8/9.</text>
</comment>
<dbReference type="SUPFAM" id="SSF89550">
    <property type="entry name" value="PHP domain-like"/>
    <property type="match status" value="1"/>
</dbReference>
<dbReference type="InterPro" id="IPR016195">
    <property type="entry name" value="Pol/histidinol_Pase-like"/>
</dbReference>
<dbReference type="PANTHER" id="PTHR21039">
    <property type="entry name" value="HISTIDINOL PHOSPHATASE-RELATED"/>
    <property type="match status" value="1"/>
</dbReference>
<feature type="domain" description="PHP" evidence="9">
    <location>
        <begin position="4"/>
        <end position="184"/>
    </location>
</feature>
<evidence type="ECO:0000256" key="1">
    <source>
        <dbReference type="ARBA" id="ARBA00004970"/>
    </source>
</evidence>
<dbReference type="GO" id="GO:0005737">
    <property type="term" value="C:cytoplasm"/>
    <property type="evidence" value="ECO:0007669"/>
    <property type="project" value="TreeGrafter"/>
</dbReference>
<dbReference type="CDD" id="cd12110">
    <property type="entry name" value="PHP_HisPPase_Hisj_like"/>
    <property type="match status" value="1"/>
</dbReference>
<dbReference type="GO" id="GO:0000105">
    <property type="term" value="P:L-histidine biosynthetic process"/>
    <property type="evidence" value="ECO:0007669"/>
    <property type="project" value="UniProtKB-UniRule"/>
</dbReference>
<dbReference type="EC" id="3.1.3.15" evidence="3 8"/>
<protein>
    <recommendedName>
        <fullName evidence="3 8">Histidinol-phosphatase</fullName>
        <shortName evidence="8">HolPase</shortName>
        <ecNumber evidence="3 8">3.1.3.15</ecNumber>
    </recommendedName>
</protein>
<name>A0A1Y4SSI8_9FIRM</name>
<evidence type="ECO:0000313" key="10">
    <source>
        <dbReference type="EMBL" id="OUQ32866.1"/>
    </source>
</evidence>
<comment type="caution">
    <text evidence="10">The sequence shown here is derived from an EMBL/GenBank/DDBJ whole genome shotgun (WGS) entry which is preliminary data.</text>
</comment>
<keyword evidence="4 8" id="KW-0028">Amino-acid biosynthesis</keyword>
<proteinExistence type="inferred from homology"/>
<organism evidence="10 11">
    <name type="scientific">Massilimicrobiota timonensis</name>
    <dbReference type="NCBI Taxonomy" id="1776392"/>
    <lineage>
        <taxon>Bacteria</taxon>
        <taxon>Bacillati</taxon>
        <taxon>Bacillota</taxon>
        <taxon>Erysipelotrichia</taxon>
        <taxon>Erysipelotrichales</taxon>
        <taxon>Erysipelotrichaceae</taxon>
        <taxon>Massilimicrobiota</taxon>
    </lineage>
</organism>
<dbReference type="EMBL" id="NFLJ01000040">
    <property type="protein sequence ID" value="OUQ32866.1"/>
    <property type="molecule type" value="Genomic_DNA"/>
</dbReference>
<evidence type="ECO:0000256" key="3">
    <source>
        <dbReference type="ARBA" id="ARBA00013085"/>
    </source>
</evidence>
<dbReference type="InterPro" id="IPR004013">
    <property type="entry name" value="PHP_dom"/>
</dbReference>
<dbReference type="GO" id="GO:0004401">
    <property type="term" value="F:histidinol-phosphatase activity"/>
    <property type="evidence" value="ECO:0007669"/>
    <property type="project" value="UniProtKB-UniRule"/>
</dbReference>
<evidence type="ECO:0000256" key="4">
    <source>
        <dbReference type="ARBA" id="ARBA00022605"/>
    </source>
</evidence>
<dbReference type="UniPathway" id="UPA00031">
    <property type="reaction ID" value="UER00013"/>
</dbReference>
<comment type="catalytic activity">
    <reaction evidence="7 8">
        <text>L-histidinol phosphate + H2O = L-histidinol + phosphate</text>
        <dbReference type="Rhea" id="RHEA:14465"/>
        <dbReference type="ChEBI" id="CHEBI:15377"/>
        <dbReference type="ChEBI" id="CHEBI:43474"/>
        <dbReference type="ChEBI" id="CHEBI:57699"/>
        <dbReference type="ChEBI" id="CHEBI:57980"/>
        <dbReference type="EC" id="3.1.3.15"/>
    </reaction>
</comment>
<dbReference type="Pfam" id="PF02811">
    <property type="entry name" value="PHP"/>
    <property type="match status" value="1"/>
</dbReference>
<keyword evidence="6 8" id="KW-0368">Histidine biosynthesis</keyword>
<dbReference type="InterPro" id="IPR010140">
    <property type="entry name" value="Histidinol_P_phosphatase_HisJ"/>
</dbReference>
<evidence type="ECO:0000256" key="6">
    <source>
        <dbReference type="ARBA" id="ARBA00023102"/>
    </source>
</evidence>
<keyword evidence="11" id="KW-1185">Reference proteome</keyword>
<keyword evidence="5 8" id="KW-0378">Hydrolase</keyword>
<dbReference type="PANTHER" id="PTHR21039:SF0">
    <property type="entry name" value="HISTIDINOL-PHOSPHATASE"/>
    <property type="match status" value="1"/>
</dbReference>
<dbReference type="RefSeq" id="WP_087359529.1">
    <property type="nucleotide sequence ID" value="NZ_NFLJ01000040.1"/>
</dbReference>
<evidence type="ECO:0000256" key="5">
    <source>
        <dbReference type="ARBA" id="ARBA00022801"/>
    </source>
</evidence>
<dbReference type="Proteomes" id="UP000195305">
    <property type="component" value="Unassembled WGS sequence"/>
</dbReference>
<dbReference type="Gene3D" id="3.20.20.140">
    <property type="entry name" value="Metal-dependent hydrolases"/>
    <property type="match status" value="1"/>
</dbReference>
<dbReference type="AlphaFoldDB" id="A0A1Y4SSI8"/>
<accession>A0A1Y4SSI8</accession>
<sequence>MKNYHTHTKRCHHAIDNEEDYIQAAIASGYTELGFSDHSPWMYQSSFHPTMRMEAHEISDYVSTLLKLKEKYKNQISIKIGLECEYFEKYMDGLKEMLKTYPIDYIILGNHYDGSDEDGIYFGFPLKSWQLTQYVNSCIQAMETGLYSYVAHPDLANYPTDDPFYAEEMQRLCLKAKQYDIPLEFNLLGYRTHRHYPCDDFFKIAKDVGNRVIIGTDAHEADALLDMQTYQQAKNHLKDLGFDITEDIRFLR</sequence>
<evidence type="ECO:0000313" key="11">
    <source>
        <dbReference type="Proteomes" id="UP000195305"/>
    </source>
</evidence>
<evidence type="ECO:0000256" key="8">
    <source>
        <dbReference type="RuleBase" id="RU366003"/>
    </source>
</evidence>
<reference evidence="10 11" key="1">
    <citation type="journal article" date="2018" name="BMC Genomics">
        <title>Whole genome sequencing and function prediction of 133 gut anaerobes isolated from chicken caecum in pure cultures.</title>
        <authorList>
            <person name="Medvecky M."/>
            <person name="Cejkova D."/>
            <person name="Polansky O."/>
            <person name="Karasova D."/>
            <person name="Kubasova T."/>
            <person name="Cizek A."/>
            <person name="Rychlik I."/>
        </authorList>
    </citation>
    <scope>NUCLEOTIDE SEQUENCE [LARGE SCALE GENOMIC DNA]</scope>
    <source>
        <strain evidence="10 11">An13</strain>
    </source>
</reference>
<evidence type="ECO:0000256" key="7">
    <source>
        <dbReference type="ARBA" id="ARBA00049158"/>
    </source>
</evidence>